<dbReference type="SMART" id="SM00409">
    <property type="entry name" value="IG"/>
    <property type="match status" value="3"/>
</dbReference>
<keyword evidence="12" id="KW-1185">Reference proteome</keyword>
<evidence type="ECO:0000256" key="2">
    <source>
        <dbReference type="ARBA" id="ARBA00023136"/>
    </source>
</evidence>
<gene>
    <name evidence="11" type="ORF">CVLEPA_LOCUS6727</name>
</gene>
<evidence type="ECO:0000256" key="5">
    <source>
        <dbReference type="ARBA" id="ARBA00023319"/>
    </source>
</evidence>
<dbReference type="InterPro" id="IPR036179">
    <property type="entry name" value="Ig-like_dom_sf"/>
</dbReference>
<evidence type="ECO:0000259" key="9">
    <source>
        <dbReference type="SMART" id="SM00032"/>
    </source>
</evidence>
<evidence type="ECO:0000313" key="12">
    <source>
        <dbReference type="Proteomes" id="UP001642483"/>
    </source>
</evidence>
<feature type="compositionally biased region" description="Polar residues" evidence="6">
    <location>
        <begin position="914"/>
        <end position="928"/>
    </location>
</feature>
<feature type="domain" description="Sushi" evidence="9">
    <location>
        <begin position="326"/>
        <end position="385"/>
    </location>
</feature>
<evidence type="ECO:0000313" key="11">
    <source>
        <dbReference type="EMBL" id="CAK8677342.1"/>
    </source>
</evidence>
<dbReference type="InterPro" id="IPR013783">
    <property type="entry name" value="Ig-like_fold"/>
</dbReference>
<feature type="domain" description="Immunoglobulin" evidence="10">
    <location>
        <begin position="603"/>
        <end position="678"/>
    </location>
</feature>
<feature type="region of interest" description="Disordered" evidence="6">
    <location>
        <begin position="819"/>
        <end position="846"/>
    </location>
</feature>
<feature type="domain" description="Immunoglobulin" evidence="10">
    <location>
        <begin position="400"/>
        <end position="484"/>
    </location>
</feature>
<sequence>MRLGLDLHCLLIIYGVLRAAAITTISTDPPINPLATGFNNLIVTAQFPTPTAFGDSCSWLYGGELDSGSGAQFYSGLFGGCVVPSPGTYDSITCTEQTIDRTNHTITTLKITQPLVAGDINIEVRCSIATNTPGSITRTVQDCPSSLPYGVVITSPSRTYQASGMFSCPAGDLFYSNGTALPSGDTTCLANAEWNGQTNLQCASATAKISADPPYNPLATGFNNLIVTAQFPPPTDSSDACVWFYGGELDSGSGASFYSGVFGGCDPPAPGTYDSITCTEQTIDGTNHTISKLTITQPLVAGDVTFEVRCSFATTPGPIIRTVQDCPSSLPYGVVIMSSSQTYQDTGMFSCLTGDLFYLNGTALPSGDTTCLANAEWSGQDNLQCWSAPSVTLASTSIDGDNLTVVEGNDLNLTCNYDDVIPAGDSSTFYIGENHNTRTQGEPFILSTLQRSDNNKVVSCQAVTPYTDLYPTSGRSSEYTLNVLYISESIANKIATSNDVIESSESNYLLRSDQQLTMNCTPSNANPPATCSWQLCSDSRCQTLTSDGGCLISVGLNASSNVTCTAGNRAGNISSAEQTVDVVPVERQVQFNVSGSNITNDGSINSTTYLGESIMISCSVSYENELSTTYSLKLPNNSAVAQSSIQFPSVSRFDSGGYDCHTNDQFGNFSTAIYLNVIYAATQDEIPTCNWNLNETGICSVVFFSNPNSKFVSLSKDEQTVASDGSMTVTPTGDQGQQTFTFNRKSVENSDVGRYNLTVKSSSGSLFPNSVLYFNIVIEGNGEPLGTPGLSTGAIVGIIAGVVMVILCGTGYGVYKWRSGSQKKDGSQSNEMYPTGSGNRTLTDQPGYIEVTANDSTQISSDHQRNYEVVGPAEDENGYLAINGSTTGHLRNRASNSQLETDNAGYVVFNGEESNAESNNQGNASSSSKRYENIEGAYDDVFTAPRAHTENGSRRYENVEGPYDEINNS</sequence>
<dbReference type="InterPro" id="IPR003599">
    <property type="entry name" value="Ig_sub"/>
</dbReference>
<feature type="chain" id="PRO_5045470504" evidence="8">
    <location>
        <begin position="20"/>
        <end position="969"/>
    </location>
</feature>
<evidence type="ECO:0000256" key="6">
    <source>
        <dbReference type="SAM" id="MobiDB-lite"/>
    </source>
</evidence>
<feature type="domain" description="Sushi" evidence="9">
    <location>
        <begin position="143"/>
        <end position="202"/>
    </location>
</feature>
<evidence type="ECO:0000259" key="10">
    <source>
        <dbReference type="SMART" id="SM00409"/>
    </source>
</evidence>
<evidence type="ECO:0000256" key="7">
    <source>
        <dbReference type="SAM" id="Phobius"/>
    </source>
</evidence>
<evidence type="ECO:0000256" key="8">
    <source>
        <dbReference type="SAM" id="SignalP"/>
    </source>
</evidence>
<feature type="compositionally biased region" description="Polar residues" evidence="6">
    <location>
        <begin position="827"/>
        <end position="844"/>
    </location>
</feature>
<evidence type="ECO:0000256" key="1">
    <source>
        <dbReference type="ARBA" id="ARBA00004479"/>
    </source>
</evidence>
<dbReference type="Gene3D" id="2.60.40.10">
    <property type="entry name" value="Immunoglobulins"/>
    <property type="match status" value="1"/>
</dbReference>
<keyword evidence="2 7" id="KW-0472">Membrane</keyword>
<dbReference type="InterPro" id="IPR000436">
    <property type="entry name" value="Sushi_SCR_CCP_dom"/>
</dbReference>
<dbReference type="SUPFAM" id="SSF48726">
    <property type="entry name" value="Immunoglobulin"/>
    <property type="match status" value="1"/>
</dbReference>
<keyword evidence="8" id="KW-0732">Signal</keyword>
<dbReference type="SMART" id="SM00032">
    <property type="entry name" value="CCP"/>
    <property type="match status" value="2"/>
</dbReference>
<proteinExistence type="predicted"/>
<feature type="compositionally biased region" description="Basic and acidic residues" evidence="6">
    <location>
        <begin position="947"/>
        <end position="958"/>
    </location>
</feature>
<keyword evidence="5" id="KW-0393">Immunoglobulin domain</keyword>
<dbReference type="PANTHER" id="PTHR11640:SF31">
    <property type="entry name" value="IRREGULAR CHIASM C-ROUGHEST PROTEIN-RELATED"/>
    <property type="match status" value="1"/>
</dbReference>
<keyword evidence="7" id="KW-1133">Transmembrane helix</keyword>
<comment type="subcellular location">
    <subcellularLocation>
        <location evidence="1">Membrane</location>
        <topology evidence="1">Single-pass type I membrane protein</topology>
    </subcellularLocation>
</comment>
<reference evidence="11 12" key="1">
    <citation type="submission" date="2024-02" db="EMBL/GenBank/DDBJ databases">
        <authorList>
            <person name="Daric V."/>
            <person name="Darras S."/>
        </authorList>
    </citation>
    <scope>NUCLEOTIDE SEQUENCE [LARGE SCALE GENOMIC DNA]</scope>
</reference>
<organism evidence="11 12">
    <name type="scientific">Clavelina lepadiformis</name>
    <name type="common">Light-bulb sea squirt</name>
    <name type="synonym">Ascidia lepadiformis</name>
    <dbReference type="NCBI Taxonomy" id="159417"/>
    <lineage>
        <taxon>Eukaryota</taxon>
        <taxon>Metazoa</taxon>
        <taxon>Chordata</taxon>
        <taxon>Tunicata</taxon>
        <taxon>Ascidiacea</taxon>
        <taxon>Aplousobranchia</taxon>
        <taxon>Clavelinidae</taxon>
        <taxon>Clavelina</taxon>
    </lineage>
</organism>
<dbReference type="EMBL" id="CAWYQH010000046">
    <property type="protein sequence ID" value="CAK8677342.1"/>
    <property type="molecule type" value="Genomic_DNA"/>
</dbReference>
<feature type="signal peptide" evidence="8">
    <location>
        <begin position="1"/>
        <end position="19"/>
    </location>
</feature>
<evidence type="ECO:0000256" key="3">
    <source>
        <dbReference type="ARBA" id="ARBA00023157"/>
    </source>
</evidence>
<feature type="region of interest" description="Disordered" evidence="6">
    <location>
        <begin position="914"/>
        <end position="969"/>
    </location>
</feature>
<protein>
    <submittedName>
        <fullName evidence="11">Uncharacterized protein</fullName>
    </submittedName>
</protein>
<dbReference type="Proteomes" id="UP001642483">
    <property type="component" value="Unassembled WGS sequence"/>
</dbReference>
<accession>A0ABP0FG69</accession>
<feature type="domain" description="Immunoglobulin" evidence="10">
    <location>
        <begin position="505"/>
        <end position="583"/>
    </location>
</feature>
<keyword evidence="3" id="KW-1015">Disulfide bond</keyword>
<evidence type="ECO:0000256" key="4">
    <source>
        <dbReference type="ARBA" id="ARBA00023180"/>
    </source>
</evidence>
<comment type="caution">
    <text evidence="11">The sequence shown here is derived from an EMBL/GenBank/DDBJ whole genome shotgun (WGS) entry which is preliminary data.</text>
</comment>
<name>A0ABP0FG69_CLALP</name>
<dbReference type="PANTHER" id="PTHR11640">
    <property type="entry name" value="NEPHRIN"/>
    <property type="match status" value="1"/>
</dbReference>
<keyword evidence="7" id="KW-0812">Transmembrane</keyword>
<dbReference type="InterPro" id="IPR051275">
    <property type="entry name" value="Cell_adhesion_signaling"/>
</dbReference>
<feature type="transmembrane region" description="Helical" evidence="7">
    <location>
        <begin position="794"/>
        <end position="815"/>
    </location>
</feature>
<keyword evidence="4" id="KW-0325">Glycoprotein</keyword>